<evidence type="ECO:0000313" key="3">
    <source>
        <dbReference type="Proteomes" id="UP001235939"/>
    </source>
</evidence>
<dbReference type="EMBL" id="CP092864">
    <property type="protein sequence ID" value="UYV62731.1"/>
    <property type="molecule type" value="Genomic_DNA"/>
</dbReference>
<evidence type="ECO:0000313" key="2">
    <source>
        <dbReference type="EMBL" id="UYV62731.1"/>
    </source>
</evidence>
<gene>
    <name evidence="2" type="ORF">LAZ67_2001744</name>
</gene>
<reference evidence="2 3" key="1">
    <citation type="submission" date="2022-01" db="EMBL/GenBank/DDBJ databases">
        <title>A chromosomal length assembly of Cordylochernes scorpioides.</title>
        <authorList>
            <person name="Zeh D."/>
            <person name="Zeh J."/>
        </authorList>
    </citation>
    <scope>NUCLEOTIDE SEQUENCE [LARGE SCALE GENOMIC DNA]</scope>
    <source>
        <strain evidence="2">IN4F17</strain>
        <tissue evidence="2">Whole Body</tissue>
    </source>
</reference>
<feature type="compositionally biased region" description="Basic and acidic residues" evidence="1">
    <location>
        <begin position="1"/>
        <end position="16"/>
    </location>
</feature>
<proteinExistence type="predicted"/>
<name>A0ABY6K373_9ARAC</name>
<evidence type="ECO:0008006" key="4">
    <source>
        <dbReference type="Google" id="ProtNLM"/>
    </source>
</evidence>
<protein>
    <recommendedName>
        <fullName evidence="4">Reverse transcriptase domain-containing protein</fullName>
    </recommendedName>
</protein>
<organism evidence="2 3">
    <name type="scientific">Cordylochernes scorpioides</name>
    <dbReference type="NCBI Taxonomy" id="51811"/>
    <lineage>
        <taxon>Eukaryota</taxon>
        <taxon>Metazoa</taxon>
        <taxon>Ecdysozoa</taxon>
        <taxon>Arthropoda</taxon>
        <taxon>Chelicerata</taxon>
        <taxon>Arachnida</taxon>
        <taxon>Pseudoscorpiones</taxon>
        <taxon>Cheliferoidea</taxon>
        <taxon>Chernetidae</taxon>
        <taxon>Cordylochernes</taxon>
    </lineage>
</organism>
<keyword evidence="3" id="KW-1185">Reference proteome</keyword>
<feature type="region of interest" description="Disordered" evidence="1">
    <location>
        <begin position="1"/>
        <end position="26"/>
    </location>
</feature>
<accession>A0ABY6K373</accession>
<evidence type="ECO:0000256" key="1">
    <source>
        <dbReference type="SAM" id="MobiDB-lite"/>
    </source>
</evidence>
<dbReference type="Proteomes" id="UP001235939">
    <property type="component" value="Chromosome 02"/>
</dbReference>
<sequence length="235" mass="27632">MDLSHGRERQLQDQLEKNSSQRNCSPDYPAITADEESIHRPVIDTGCHLKLCQLSRHRSKQTYRTDCIRWKSNNVVTYVVPLSRAYQYVSFLLYAAISHYINTRSGREYDEIPARSLLELEFFKAITLFLKEKPTKKTMAVFLDMTSAFDRAWRKKLLERLHNIGVRGKTSIWIADFLRGRRIKVRLMEHFPRTEEHELVYLRDLCSVLYSSCYILTTSILTSPKTQRLPVIQMI</sequence>